<sequence>MVGWGSWMMGLGVAEGGVASVVGVVVSEVVLVVRVRRVRPWERAIFFLASALSPSRTSRLITSWVKMVRISRGSGMSNDVITKVTAECGQGGGFHAFSVLRLGLMEEVGVFGPKVFMGMVTWGSAALHPRLSHGRLSALKKFEGEGALRGECGEWPREISDCQIFKFSDWGSVRILIIGRVRVWSKWDEWGLGPRQGASGSSSLPLIYGWRTTWHRGLRPQVSSIGGTKSPTGSEFRVFPHGCQRHSTD</sequence>
<protein>
    <submittedName>
        <fullName evidence="2">Uncharacterized protein</fullName>
    </submittedName>
</protein>
<dbReference type="AlphaFoldDB" id="B9XMJ7"/>
<keyword evidence="1" id="KW-0812">Transmembrane</keyword>
<name>B9XMJ7_PEDPL</name>
<evidence type="ECO:0000256" key="1">
    <source>
        <dbReference type="SAM" id="Phobius"/>
    </source>
</evidence>
<keyword evidence="1" id="KW-1133">Transmembrane helix</keyword>
<evidence type="ECO:0000313" key="2">
    <source>
        <dbReference type="EMBL" id="EEF58896.1"/>
    </source>
</evidence>
<dbReference type="STRING" id="320771.Cflav_PD2898"/>
<proteinExistence type="predicted"/>
<dbReference type="Proteomes" id="UP000003688">
    <property type="component" value="Unassembled WGS sequence"/>
</dbReference>
<reference evidence="2 3" key="1">
    <citation type="journal article" date="2011" name="J. Bacteriol.">
        <title>Genome sequence of 'Pedosphaera parvula' Ellin514, an aerobic Verrucomicrobial isolate from pasture soil.</title>
        <authorList>
            <person name="Kant R."/>
            <person name="van Passel M.W."/>
            <person name="Sangwan P."/>
            <person name="Palva A."/>
            <person name="Lucas S."/>
            <person name="Copeland A."/>
            <person name="Lapidus A."/>
            <person name="Glavina Del Rio T."/>
            <person name="Dalin E."/>
            <person name="Tice H."/>
            <person name="Bruce D."/>
            <person name="Goodwin L."/>
            <person name="Pitluck S."/>
            <person name="Chertkov O."/>
            <person name="Larimer F.W."/>
            <person name="Land M.L."/>
            <person name="Hauser L."/>
            <person name="Brettin T.S."/>
            <person name="Detter J.C."/>
            <person name="Han S."/>
            <person name="de Vos W.M."/>
            <person name="Janssen P.H."/>
            <person name="Smidt H."/>
        </authorList>
    </citation>
    <scope>NUCLEOTIDE SEQUENCE [LARGE SCALE GENOMIC DNA]</scope>
    <source>
        <strain evidence="2 3">Ellin514</strain>
    </source>
</reference>
<keyword evidence="3" id="KW-1185">Reference proteome</keyword>
<keyword evidence="1" id="KW-0472">Membrane</keyword>
<dbReference type="EMBL" id="ABOX02000035">
    <property type="protein sequence ID" value="EEF58896.1"/>
    <property type="molecule type" value="Genomic_DNA"/>
</dbReference>
<comment type="caution">
    <text evidence="2">The sequence shown here is derived from an EMBL/GenBank/DDBJ whole genome shotgun (WGS) entry which is preliminary data.</text>
</comment>
<feature type="transmembrane region" description="Helical" evidence="1">
    <location>
        <begin position="6"/>
        <end position="33"/>
    </location>
</feature>
<accession>B9XMJ7</accession>
<gene>
    <name evidence="2" type="ORF">Cflav_PD2898</name>
</gene>
<evidence type="ECO:0000313" key="3">
    <source>
        <dbReference type="Proteomes" id="UP000003688"/>
    </source>
</evidence>
<organism evidence="2 3">
    <name type="scientific">Pedosphaera parvula (strain Ellin514)</name>
    <dbReference type="NCBI Taxonomy" id="320771"/>
    <lineage>
        <taxon>Bacteria</taxon>
        <taxon>Pseudomonadati</taxon>
        <taxon>Verrucomicrobiota</taxon>
        <taxon>Pedosphaerae</taxon>
        <taxon>Pedosphaerales</taxon>
        <taxon>Pedosphaeraceae</taxon>
        <taxon>Pedosphaera</taxon>
    </lineage>
</organism>